<comment type="caution">
    <text evidence="1">The sequence shown here is derived from an EMBL/GenBank/DDBJ whole genome shotgun (WGS) entry which is preliminary data.</text>
</comment>
<gene>
    <name evidence="1" type="ORF">M7I_5953</name>
</gene>
<keyword evidence="2" id="KW-1185">Reference proteome</keyword>
<dbReference type="HOGENOM" id="CLU_3368603_0_0_1"/>
<evidence type="ECO:0000313" key="2">
    <source>
        <dbReference type="Proteomes" id="UP000005446"/>
    </source>
</evidence>
<dbReference type="Proteomes" id="UP000005446">
    <property type="component" value="Unassembled WGS sequence"/>
</dbReference>
<dbReference type="InParanoid" id="H0ET94"/>
<dbReference type="EMBL" id="AGUE01000161">
    <property type="protein sequence ID" value="EHK98189.1"/>
    <property type="molecule type" value="Genomic_DNA"/>
</dbReference>
<evidence type="ECO:0000313" key="1">
    <source>
        <dbReference type="EMBL" id="EHK98189.1"/>
    </source>
</evidence>
<reference evidence="1 2" key="1">
    <citation type="journal article" date="2012" name="Eukaryot. Cell">
        <title>Genome sequence of the fungus Glarea lozoyensis: the first genome sequence of a species from the Helotiaceae family.</title>
        <authorList>
            <person name="Youssar L."/>
            <person name="Gruening B.A."/>
            <person name="Erxleben A."/>
            <person name="Guenther S."/>
            <person name="Huettel W."/>
        </authorList>
    </citation>
    <scope>NUCLEOTIDE SEQUENCE [LARGE SCALE GENOMIC DNA]</scope>
    <source>
        <strain evidence="2">ATCC 74030 / MF5533</strain>
    </source>
</reference>
<protein>
    <submittedName>
        <fullName evidence="1">Uncharacterized protein</fullName>
    </submittedName>
</protein>
<name>H0ET94_GLAL7</name>
<sequence>MSIQKHGVKCRFPDTVENEAFEFQYQLFLNDRIPE</sequence>
<organism evidence="1 2">
    <name type="scientific">Glarea lozoyensis (strain ATCC 74030 / MF5533)</name>
    <dbReference type="NCBI Taxonomy" id="1104152"/>
    <lineage>
        <taxon>Eukaryota</taxon>
        <taxon>Fungi</taxon>
        <taxon>Dikarya</taxon>
        <taxon>Ascomycota</taxon>
        <taxon>Pezizomycotina</taxon>
        <taxon>Leotiomycetes</taxon>
        <taxon>Helotiales</taxon>
        <taxon>Helotiaceae</taxon>
        <taxon>Glarea</taxon>
    </lineage>
</organism>
<accession>H0ET94</accession>
<proteinExistence type="predicted"/>
<dbReference type="AlphaFoldDB" id="H0ET94"/>